<dbReference type="AlphaFoldDB" id="W4FME0"/>
<dbReference type="SMART" id="SM00248">
    <property type="entry name" value="ANK"/>
    <property type="match status" value="2"/>
</dbReference>
<name>W4FME0_APHAT</name>
<dbReference type="InterPro" id="IPR013083">
    <property type="entry name" value="Znf_RING/FYVE/PHD"/>
</dbReference>
<dbReference type="InterPro" id="IPR036770">
    <property type="entry name" value="Ankyrin_rpt-contain_sf"/>
</dbReference>
<evidence type="ECO:0000256" key="2">
    <source>
        <dbReference type="ARBA" id="ARBA00023043"/>
    </source>
</evidence>
<dbReference type="PROSITE" id="PS50088">
    <property type="entry name" value="ANK_REPEAT"/>
    <property type="match status" value="1"/>
</dbReference>
<dbReference type="Gene3D" id="3.30.40.10">
    <property type="entry name" value="Zinc/RING finger domain, C3HC4 (zinc finger)"/>
    <property type="match status" value="1"/>
</dbReference>
<sequence length="405" mass="44718">MGLFEMIPSLVDWAWTFVQPEYELLRLAKKGDHAAVAAYLLQHSTEQVQAAANYIDAAGRSPLVVVCREGHVECLHMMLQHPIFHAMFPAYADGNGNTLLHHACFQGQAEVVRYLLQQSVAACRLNHRLQSPLDAARTRFHDEEFAPSRFLTCIDMLEQRCTIFEGWLYESTDNFASNILGVSSLQSWKRRYCVVLETALPSYVEMVFYGFTAQKGHPSEWTRSFTPTSLVLARIDDDIAFNSKQKIFNSKQFAFSLPCRKKAVAAPVTDVHGFNALASMEFAAVDADGYDSWSHFFVVGAHRHNSPGRSLALRPPPHEAVALAAPSAPSMESIHFEEVVKPAVAPPPPSGDECVVCFDGPIEAVCVPCGHHVMCMDCANAVMGAGGECPVCRATLCQVIKLFRA</sequence>
<protein>
    <recommendedName>
        <fullName evidence="5">RING-type domain-containing protein</fullName>
    </recommendedName>
</protein>
<dbReference type="STRING" id="112090.W4FME0"/>
<dbReference type="InterPro" id="IPR002110">
    <property type="entry name" value="Ankyrin_rpt"/>
</dbReference>
<keyword evidence="4" id="KW-0863">Zinc-finger</keyword>
<feature type="repeat" description="ANK" evidence="3">
    <location>
        <begin position="95"/>
        <end position="127"/>
    </location>
</feature>
<dbReference type="OrthoDB" id="1711136at2759"/>
<dbReference type="Pfam" id="PF12796">
    <property type="entry name" value="Ank_2"/>
    <property type="match status" value="1"/>
</dbReference>
<evidence type="ECO:0000259" key="5">
    <source>
        <dbReference type="PROSITE" id="PS50089"/>
    </source>
</evidence>
<feature type="domain" description="RING-type" evidence="5">
    <location>
        <begin position="354"/>
        <end position="393"/>
    </location>
</feature>
<keyword evidence="4" id="KW-0479">Metal-binding</keyword>
<keyword evidence="1" id="KW-0677">Repeat</keyword>
<evidence type="ECO:0000256" key="4">
    <source>
        <dbReference type="PROSITE-ProRule" id="PRU00175"/>
    </source>
</evidence>
<dbReference type="VEuPathDB" id="FungiDB:H257_15488"/>
<dbReference type="SUPFAM" id="SSF57850">
    <property type="entry name" value="RING/U-box"/>
    <property type="match status" value="1"/>
</dbReference>
<keyword evidence="4" id="KW-0862">Zinc</keyword>
<dbReference type="SMART" id="SM00184">
    <property type="entry name" value="RING"/>
    <property type="match status" value="1"/>
</dbReference>
<dbReference type="GeneID" id="20817484"/>
<dbReference type="RefSeq" id="XP_009841912.1">
    <property type="nucleotide sequence ID" value="XM_009843610.1"/>
</dbReference>
<reference evidence="6" key="1">
    <citation type="submission" date="2013-12" db="EMBL/GenBank/DDBJ databases">
        <title>The Genome Sequence of Aphanomyces astaci APO3.</title>
        <authorList>
            <consortium name="The Broad Institute Genomics Platform"/>
            <person name="Russ C."/>
            <person name="Tyler B."/>
            <person name="van West P."/>
            <person name="Dieguez-Uribeondo J."/>
            <person name="Young S.K."/>
            <person name="Zeng Q."/>
            <person name="Gargeya S."/>
            <person name="Fitzgerald M."/>
            <person name="Abouelleil A."/>
            <person name="Alvarado L."/>
            <person name="Chapman S.B."/>
            <person name="Gainer-Dewar J."/>
            <person name="Goldberg J."/>
            <person name="Griggs A."/>
            <person name="Gujja S."/>
            <person name="Hansen M."/>
            <person name="Howarth C."/>
            <person name="Imamovic A."/>
            <person name="Ireland A."/>
            <person name="Larimer J."/>
            <person name="McCowan C."/>
            <person name="Murphy C."/>
            <person name="Pearson M."/>
            <person name="Poon T.W."/>
            <person name="Priest M."/>
            <person name="Roberts A."/>
            <person name="Saif S."/>
            <person name="Shea T."/>
            <person name="Sykes S."/>
            <person name="Wortman J."/>
            <person name="Nusbaum C."/>
            <person name="Birren B."/>
        </authorList>
    </citation>
    <scope>NUCLEOTIDE SEQUENCE [LARGE SCALE GENOMIC DNA]</scope>
    <source>
        <strain evidence="6">APO3</strain>
    </source>
</reference>
<dbReference type="SUPFAM" id="SSF48403">
    <property type="entry name" value="Ankyrin repeat"/>
    <property type="match status" value="1"/>
</dbReference>
<dbReference type="PANTHER" id="PTHR24198">
    <property type="entry name" value="ANKYRIN REPEAT AND PROTEIN KINASE DOMAIN-CONTAINING PROTEIN"/>
    <property type="match status" value="1"/>
</dbReference>
<dbReference type="PANTHER" id="PTHR24198:SF165">
    <property type="entry name" value="ANKYRIN REPEAT-CONTAINING PROTEIN-RELATED"/>
    <property type="match status" value="1"/>
</dbReference>
<dbReference type="PROSITE" id="PS50089">
    <property type="entry name" value="ZF_RING_2"/>
    <property type="match status" value="1"/>
</dbReference>
<dbReference type="PROSITE" id="PS50297">
    <property type="entry name" value="ANK_REP_REGION"/>
    <property type="match status" value="1"/>
</dbReference>
<keyword evidence="2 3" id="KW-0040">ANK repeat</keyword>
<gene>
    <name evidence="6" type="ORF">H257_15488</name>
</gene>
<organism evidence="6">
    <name type="scientific">Aphanomyces astaci</name>
    <name type="common">Crayfish plague agent</name>
    <dbReference type="NCBI Taxonomy" id="112090"/>
    <lineage>
        <taxon>Eukaryota</taxon>
        <taxon>Sar</taxon>
        <taxon>Stramenopiles</taxon>
        <taxon>Oomycota</taxon>
        <taxon>Saprolegniomycetes</taxon>
        <taxon>Saprolegniales</taxon>
        <taxon>Verrucalvaceae</taxon>
        <taxon>Aphanomyces</taxon>
    </lineage>
</organism>
<dbReference type="InterPro" id="IPR001841">
    <property type="entry name" value="Znf_RING"/>
</dbReference>
<evidence type="ECO:0000313" key="6">
    <source>
        <dbReference type="EMBL" id="ETV68687.1"/>
    </source>
</evidence>
<dbReference type="Pfam" id="PF13920">
    <property type="entry name" value="zf-C3HC4_3"/>
    <property type="match status" value="1"/>
</dbReference>
<evidence type="ECO:0000256" key="3">
    <source>
        <dbReference type="PROSITE-ProRule" id="PRU00023"/>
    </source>
</evidence>
<proteinExistence type="predicted"/>
<dbReference type="GO" id="GO:0008270">
    <property type="term" value="F:zinc ion binding"/>
    <property type="evidence" value="ECO:0007669"/>
    <property type="project" value="UniProtKB-KW"/>
</dbReference>
<accession>W4FME0</accession>
<dbReference type="EMBL" id="KI913183">
    <property type="protein sequence ID" value="ETV68687.1"/>
    <property type="molecule type" value="Genomic_DNA"/>
</dbReference>
<dbReference type="Gene3D" id="1.25.40.20">
    <property type="entry name" value="Ankyrin repeat-containing domain"/>
    <property type="match status" value="1"/>
</dbReference>
<evidence type="ECO:0000256" key="1">
    <source>
        <dbReference type="ARBA" id="ARBA00022737"/>
    </source>
</evidence>